<evidence type="ECO:0000313" key="14">
    <source>
        <dbReference type="Proteomes" id="UP001061361"/>
    </source>
</evidence>
<dbReference type="EC" id="2.7.7.18" evidence="11"/>
<sequence length="228" mass="25661">MKIGILGGSFNPVHTGHVRMAVEVLEQVGLDRVDLMPAKEPPHKRNSDILPFSLRLELVERAIAGVSGLGAEPIEGDRPGPSFTCDTLTCFRTERPKDEFHFIMGASTFLDLPQWKRGPDLPGLASFIVVNRWEAAGDVAGFIEDQWPEAVREEIGLWRFPAGGAVRLIDIPRLDIKGGHIRRRWRNRRDLSLLVPDGVKAFLEEHADEIEIYWGKRKRVEREGRGSV</sequence>
<dbReference type="InterPro" id="IPR005248">
    <property type="entry name" value="NadD/NMNAT"/>
</dbReference>
<dbReference type="GO" id="GO:0016779">
    <property type="term" value="F:nucleotidyltransferase activity"/>
    <property type="evidence" value="ECO:0007669"/>
    <property type="project" value="UniProtKB-KW"/>
</dbReference>
<accession>A0ABM8AUU8</accession>
<comment type="function">
    <text evidence="1 11">Catalyzes the reversible adenylation of nicotinate mononucleotide (NaMN) to nicotinic acid adenine dinucleotide (NaAD).</text>
</comment>
<keyword evidence="5 11" id="KW-0808">Transferase</keyword>
<keyword evidence="9 11" id="KW-0520">NAD</keyword>
<organism evidence="13 14">
    <name type="scientific">Pseudodesulfovibrio portus</name>
    <dbReference type="NCBI Taxonomy" id="231439"/>
    <lineage>
        <taxon>Bacteria</taxon>
        <taxon>Pseudomonadati</taxon>
        <taxon>Thermodesulfobacteriota</taxon>
        <taxon>Desulfovibrionia</taxon>
        <taxon>Desulfovibrionales</taxon>
        <taxon>Desulfovibrionaceae</taxon>
    </lineage>
</organism>
<dbReference type="SUPFAM" id="SSF52374">
    <property type="entry name" value="Nucleotidylyl transferase"/>
    <property type="match status" value="1"/>
</dbReference>
<evidence type="ECO:0000256" key="2">
    <source>
        <dbReference type="ARBA" id="ARBA00005019"/>
    </source>
</evidence>
<dbReference type="InterPro" id="IPR004821">
    <property type="entry name" value="Cyt_trans-like"/>
</dbReference>
<evidence type="ECO:0000256" key="6">
    <source>
        <dbReference type="ARBA" id="ARBA00022695"/>
    </source>
</evidence>
<evidence type="ECO:0000256" key="1">
    <source>
        <dbReference type="ARBA" id="ARBA00002324"/>
    </source>
</evidence>
<keyword evidence="8 11" id="KW-0067">ATP-binding</keyword>
<proteinExistence type="inferred from homology"/>
<evidence type="ECO:0000256" key="4">
    <source>
        <dbReference type="ARBA" id="ARBA00022642"/>
    </source>
</evidence>
<evidence type="ECO:0000313" key="13">
    <source>
        <dbReference type="EMBL" id="BDQ35193.1"/>
    </source>
</evidence>
<dbReference type="HAMAP" id="MF_00244">
    <property type="entry name" value="NaMN_adenylyltr"/>
    <property type="match status" value="1"/>
</dbReference>
<evidence type="ECO:0000256" key="11">
    <source>
        <dbReference type="HAMAP-Rule" id="MF_00244"/>
    </source>
</evidence>
<dbReference type="Gene3D" id="3.40.50.620">
    <property type="entry name" value="HUPs"/>
    <property type="match status" value="1"/>
</dbReference>
<comment type="catalytic activity">
    <reaction evidence="10 11">
        <text>nicotinate beta-D-ribonucleotide + ATP + H(+) = deamido-NAD(+) + diphosphate</text>
        <dbReference type="Rhea" id="RHEA:22860"/>
        <dbReference type="ChEBI" id="CHEBI:15378"/>
        <dbReference type="ChEBI" id="CHEBI:30616"/>
        <dbReference type="ChEBI" id="CHEBI:33019"/>
        <dbReference type="ChEBI" id="CHEBI:57502"/>
        <dbReference type="ChEBI" id="CHEBI:58437"/>
        <dbReference type="EC" id="2.7.7.18"/>
    </reaction>
</comment>
<dbReference type="CDD" id="cd02165">
    <property type="entry name" value="NMNAT"/>
    <property type="match status" value="1"/>
</dbReference>
<evidence type="ECO:0000256" key="3">
    <source>
        <dbReference type="ARBA" id="ARBA00009014"/>
    </source>
</evidence>
<keyword evidence="4 11" id="KW-0662">Pyridine nucleotide biosynthesis</keyword>
<dbReference type="RefSeq" id="WP_264982082.1">
    <property type="nucleotide sequence ID" value="NZ_AP026708.1"/>
</dbReference>
<dbReference type="EMBL" id="AP026708">
    <property type="protein sequence ID" value="BDQ35193.1"/>
    <property type="molecule type" value="Genomic_DNA"/>
</dbReference>
<dbReference type="Proteomes" id="UP001061361">
    <property type="component" value="Chromosome"/>
</dbReference>
<keyword evidence="7 11" id="KW-0547">Nucleotide-binding</keyword>
<evidence type="ECO:0000256" key="7">
    <source>
        <dbReference type="ARBA" id="ARBA00022741"/>
    </source>
</evidence>
<reference evidence="13" key="1">
    <citation type="submission" date="2022-08" db="EMBL/GenBank/DDBJ databases">
        <title>Genome Sequence of the sulphate-reducing bacterium, Pseudodesulfovibrio portus JCM14722.</title>
        <authorList>
            <person name="Kondo R."/>
            <person name="Kataoka T."/>
        </authorList>
    </citation>
    <scope>NUCLEOTIDE SEQUENCE</scope>
    <source>
        <strain evidence="13">JCM 14722</strain>
    </source>
</reference>
<dbReference type="NCBIfam" id="TIGR00482">
    <property type="entry name" value="nicotinate (nicotinamide) nucleotide adenylyltransferase"/>
    <property type="match status" value="1"/>
</dbReference>
<keyword evidence="6 11" id="KW-0548">Nucleotidyltransferase</keyword>
<dbReference type="PANTHER" id="PTHR39321:SF3">
    <property type="entry name" value="PHOSPHOPANTETHEINE ADENYLYLTRANSFERASE"/>
    <property type="match status" value="1"/>
</dbReference>
<evidence type="ECO:0000256" key="5">
    <source>
        <dbReference type="ARBA" id="ARBA00022679"/>
    </source>
</evidence>
<comment type="pathway">
    <text evidence="2 11">Cofactor biosynthesis; NAD(+) biosynthesis; deamido-NAD(+) from nicotinate D-ribonucleotide: step 1/1.</text>
</comment>
<gene>
    <name evidence="11 13" type="primary">nadD</name>
    <name evidence="13" type="ORF">JCM14722_27350</name>
</gene>
<evidence type="ECO:0000256" key="9">
    <source>
        <dbReference type="ARBA" id="ARBA00023027"/>
    </source>
</evidence>
<evidence type="ECO:0000256" key="10">
    <source>
        <dbReference type="ARBA" id="ARBA00048721"/>
    </source>
</evidence>
<keyword evidence="14" id="KW-1185">Reference proteome</keyword>
<dbReference type="PANTHER" id="PTHR39321">
    <property type="entry name" value="NICOTINATE-NUCLEOTIDE ADENYLYLTRANSFERASE-RELATED"/>
    <property type="match status" value="1"/>
</dbReference>
<dbReference type="Pfam" id="PF01467">
    <property type="entry name" value="CTP_transf_like"/>
    <property type="match status" value="1"/>
</dbReference>
<name>A0ABM8AUU8_9BACT</name>
<comment type="similarity">
    <text evidence="3 11">Belongs to the NadD family.</text>
</comment>
<evidence type="ECO:0000256" key="8">
    <source>
        <dbReference type="ARBA" id="ARBA00022840"/>
    </source>
</evidence>
<dbReference type="InterPro" id="IPR014729">
    <property type="entry name" value="Rossmann-like_a/b/a_fold"/>
</dbReference>
<feature type="domain" description="Cytidyltransferase-like" evidence="12">
    <location>
        <begin position="5"/>
        <end position="140"/>
    </location>
</feature>
<protein>
    <recommendedName>
        <fullName evidence="11">Probable nicotinate-nucleotide adenylyltransferase</fullName>
        <ecNumber evidence="11">2.7.7.18</ecNumber>
    </recommendedName>
    <alternativeName>
        <fullName evidence="11">Deamido-NAD(+) diphosphorylase</fullName>
    </alternativeName>
    <alternativeName>
        <fullName evidence="11">Deamido-NAD(+) pyrophosphorylase</fullName>
    </alternativeName>
    <alternativeName>
        <fullName evidence="11">Nicotinate mononucleotide adenylyltransferase</fullName>
        <shortName evidence="11">NaMN adenylyltransferase</shortName>
    </alternativeName>
</protein>
<evidence type="ECO:0000259" key="12">
    <source>
        <dbReference type="Pfam" id="PF01467"/>
    </source>
</evidence>